<dbReference type="SUPFAM" id="SSF55174">
    <property type="entry name" value="Alpha-L RNA-binding motif"/>
    <property type="match status" value="1"/>
</dbReference>
<dbReference type="Pfam" id="PF01479">
    <property type="entry name" value="S4"/>
    <property type="match status" value="1"/>
</dbReference>
<dbReference type="GO" id="GO:0160140">
    <property type="term" value="F:23S rRNA pseudouridine(1911/1915/1917) synthase activity"/>
    <property type="evidence" value="ECO:0007669"/>
    <property type="project" value="UniProtKB-EC"/>
</dbReference>
<dbReference type="Gene3D" id="3.30.2350.10">
    <property type="entry name" value="Pseudouridine synthase"/>
    <property type="match status" value="1"/>
</dbReference>
<gene>
    <name evidence="4" type="primary">rluD_11</name>
    <name evidence="4" type="ORF">SDC9_28167</name>
</gene>
<dbReference type="Gene3D" id="3.10.290.10">
    <property type="entry name" value="RNA-binding S4 domain"/>
    <property type="match status" value="1"/>
</dbReference>
<evidence type="ECO:0000259" key="3">
    <source>
        <dbReference type="SMART" id="SM00363"/>
    </source>
</evidence>
<comment type="similarity">
    <text evidence="1">Belongs to the pseudouridine synthase RluA family.</text>
</comment>
<name>A0A644UTU6_9ZZZZ</name>
<dbReference type="AlphaFoldDB" id="A0A644UTU6"/>
<dbReference type="InterPro" id="IPR006224">
    <property type="entry name" value="PsdUridine_synth_RluA-like_CS"/>
</dbReference>
<dbReference type="GO" id="GO:0003723">
    <property type="term" value="F:RNA binding"/>
    <property type="evidence" value="ECO:0007669"/>
    <property type="project" value="InterPro"/>
</dbReference>
<dbReference type="InterPro" id="IPR020103">
    <property type="entry name" value="PsdUridine_synth_cat_dom_sf"/>
</dbReference>
<dbReference type="NCBIfam" id="TIGR00005">
    <property type="entry name" value="rluA_subfam"/>
    <property type="match status" value="1"/>
</dbReference>
<dbReference type="SMART" id="SM00363">
    <property type="entry name" value="S4"/>
    <property type="match status" value="1"/>
</dbReference>
<sequence>MPEAEDFFEEHEAPEFADDENVENELYEHHRIIADKGQGLLRIDKFLMIRIENASRSKIQQAAKAGNILVNGEPVKQNYRVKPSDVISVVMAHPPRDTEVLPEEVPLNIVYEDEHLLVINKDAGMVVHPGYANFEGTMLNALVWHLRSRPGARADEMPLLVHRIDKDTSGIILVAKTEEAQTRLARNFFDHTIRRTYQAIVWGTPREPEGTITGHVGRNLSNRLIMAVFPDGSHGKHAVTHYKVLRSYDYVSLIECRLETGRTHQIRAHMKYLGHPLFGDERYGGNQILKGTTSGSYRKFVENCFQICPRQALHAKSLGFNHPVTGKEMFFDSALPADMRTVLDRWERYLAGRGESQIDQQ</sequence>
<dbReference type="SUPFAM" id="SSF55120">
    <property type="entry name" value="Pseudouridine synthase"/>
    <property type="match status" value="1"/>
</dbReference>
<dbReference type="EMBL" id="VSSQ01000160">
    <property type="protein sequence ID" value="MPL82232.1"/>
    <property type="molecule type" value="Genomic_DNA"/>
</dbReference>
<dbReference type="EC" id="5.4.99.23" evidence="4"/>
<dbReference type="InterPro" id="IPR036986">
    <property type="entry name" value="S4_RNA-bd_sf"/>
</dbReference>
<keyword evidence="2 4" id="KW-0413">Isomerase</keyword>
<accession>A0A644UTU6</accession>
<dbReference type="InterPro" id="IPR002942">
    <property type="entry name" value="S4_RNA-bd"/>
</dbReference>
<dbReference type="GO" id="GO:0000455">
    <property type="term" value="P:enzyme-directed rRNA pseudouridine synthesis"/>
    <property type="evidence" value="ECO:0007669"/>
    <property type="project" value="TreeGrafter"/>
</dbReference>
<dbReference type="Pfam" id="PF00849">
    <property type="entry name" value="PseudoU_synth_2"/>
    <property type="match status" value="1"/>
</dbReference>
<evidence type="ECO:0000256" key="2">
    <source>
        <dbReference type="ARBA" id="ARBA00023235"/>
    </source>
</evidence>
<dbReference type="PANTHER" id="PTHR21600:SF44">
    <property type="entry name" value="RIBOSOMAL LARGE SUBUNIT PSEUDOURIDINE SYNTHASE D"/>
    <property type="match status" value="1"/>
</dbReference>
<feature type="domain" description="RNA-binding S4" evidence="3">
    <location>
        <begin position="41"/>
        <end position="106"/>
    </location>
</feature>
<evidence type="ECO:0000313" key="4">
    <source>
        <dbReference type="EMBL" id="MPL82232.1"/>
    </source>
</evidence>
<dbReference type="PROSITE" id="PS01129">
    <property type="entry name" value="PSI_RLU"/>
    <property type="match status" value="1"/>
</dbReference>
<dbReference type="InterPro" id="IPR006225">
    <property type="entry name" value="PsdUridine_synth_RluC/D"/>
</dbReference>
<comment type="caution">
    <text evidence="4">The sequence shown here is derived from an EMBL/GenBank/DDBJ whole genome shotgun (WGS) entry which is preliminary data.</text>
</comment>
<dbReference type="PROSITE" id="PS50889">
    <property type="entry name" value="S4"/>
    <property type="match status" value="1"/>
</dbReference>
<dbReference type="CDD" id="cd02869">
    <property type="entry name" value="PseudoU_synth_RluA_like"/>
    <property type="match status" value="1"/>
</dbReference>
<protein>
    <submittedName>
        <fullName evidence="4">Ribosomal large subunit pseudouridine synthase D</fullName>
        <ecNumber evidence="4">5.4.99.23</ecNumber>
    </submittedName>
</protein>
<dbReference type="CDD" id="cd00165">
    <property type="entry name" value="S4"/>
    <property type="match status" value="1"/>
</dbReference>
<proteinExistence type="inferred from homology"/>
<dbReference type="InterPro" id="IPR006145">
    <property type="entry name" value="PsdUridine_synth_RsuA/RluA"/>
</dbReference>
<reference evidence="4" key="1">
    <citation type="submission" date="2019-08" db="EMBL/GenBank/DDBJ databases">
        <authorList>
            <person name="Kucharzyk K."/>
            <person name="Murdoch R.W."/>
            <person name="Higgins S."/>
            <person name="Loffler F."/>
        </authorList>
    </citation>
    <scope>NUCLEOTIDE SEQUENCE</scope>
</reference>
<organism evidence="4">
    <name type="scientific">bioreactor metagenome</name>
    <dbReference type="NCBI Taxonomy" id="1076179"/>
    <lineage>
        <taxon>unclassified sequences</taxon>
        <taxon>metagenomes</taxon>
        <taxon>ecological metagenomes</taxon>
    </lineage>
</organism>
<evidence type="ECO:0000256" key="1">
    <source>
        <dbReference type="ARBA" id="ARBA00010876"/>
    </source>
</evidence>
<dbReference type="InterPro" id="IPR050188">
    <property type="entry name" value="RluA_PseudoU_synthase"/>
</dbReference>
<dbReference type="PANTHER" id="PTHR21600">
    <property type="entry name" value="MITOCHONDRIAL RNA PSEUDOURIDINE SYNTHASE"/>
    <property type="match status" value="1"/>
</dbReference>